<dbReference type="OrthoDB" id="2902103at2759"/>
<dbReference type="GeneID" id="6077149"/>
<dbReference type="Gene3D" id="1.20.1280.50">
    <property type="match status" value="1"/>
</dbReference>
<proteinExistence type="predicted"/>
<dbReference type="InterPro" id="IPR032675">
    <property type="entry name" value="LRR_dom_sf"/>
</dbReference>
<feature type="region of interest" description="Disordered" evidence="1">
    <location>
        <begin position="1"/>
        <end position="23"/>
    </location>
</feature>
<protein>
    <submittedName>
        <fullName evidence="2">Predicted protein</fullName>
    </submittedName>
</protein>
<gene>
    <name evidence="2" type="ORF">LACBIDRAFT_327488</name>
</gene>
<sequence>MDVPGVTSEQAQTNQGTTKELEEDHNDLLSLTINLWGDETRGQQVTLWKGNDIRSQTEFCVPSKDTTIEVIDFCLDIFFKINRIVKQGTDIKTILNRLNGTNALPSKSEIQVFDAYRKTCRDKAAIVNSECEELQSEILGLCEKLAKLGCKRKQYLDQAAFYSSFHAPIRRLPPELLAEIFAYTLPDNRIPDHRLSPMLLCQVSTSWRQVALTHPELWDGIQSPLAVPRLESAISPPEAFAKVMEMWFARSHSRLISLSLCFRQWRLLHTQSFAPCIANTILRYTHRFKDLAVAVVTREEFDSLISIPHDQFKALETLSLCIQHPSEYDWPAENPIKVFQSSPLRKVSLDINPPELSSRILLPWGQLTHLDILDSHRMLSITDWRGVMQRCTSLTEASFSVEGPAEEGVDPGIQLGTTTNFDHLRSLLLVVYAPGDLGSLFRGFYVPTLEHLHLFTSFAFHWEPLPLGCPINTSTLRTLTLSGITIPSESLFAVLRSADRLEILKLSLEEQSNVLPGQTNIMFLLVEALTITSDVLIDDPILLPHLQTLLTFHANLEHSPSPALYASMIKSRTTYPSLDSMDAPKVDVQELKLVLCFKSHTVDVHELTPNILRAFDPPEFAQRVLEIKVVPRGERF</sequence>
<dbReference type="Proteomes" id="UP000001194">
    <property type="component" value="Unassembled WGS sequence"/>
</dbReference>
<dbReference type="AlphaFoldDB" id="B0DBV8"/>
<evidence type="ECO:0000313" key="2">
    <source>
        <dbReference type="EMBL" id="EDR07783.1"/>
    </source>
</evidence>
<dbReference type="EMBL" id="DS547103">
    <property type="protein sequence ID" value="EDR07783.1"/>
    <property type="molecule type" value="Genomic_DNA"/>
</dbReference>
<keyword evidence="3" id="KW-1185">Reference proteome</keyword>
<name>B0DBV8_LACBS</name>
<dbReference type="RefSeq" id="XP_001881572.1">
    <property type="nucleotide sequence ID" value="XM_001881537.1"/>
</dbReference>
<evidence type="ECO:0000313" key="3">
    <source>
        <dbReference type="Proteomes" id="UP000001194"/>
    </source>
</evidence>
<organism evidence="3">
    <name type="scientific">Laccaria bicolor (strain S238N-H82 / ATCC MYA-4686)</name>
    <name type="common">Bicoloured deceiver</name>
    <name type="synonym">Laccaria laccata var. bicolor</name>
    <dbReference type="NCBI Taxonomy" id="486041"/>
    <lineage>
        <taxon>Eukaryota</taxon>
        <taxon>Fungi</taxon>
        <taxon>Dikarya</taxon>
        <taxon>Basidiomycota</taxon>
        <taxon>Agaricomycotina</taxon>
        <taxon>Agaricomycetes</taxon>
        <taxon>Agaricomycetidae</taxon>
        <taxon>Agaricales</taxon>
        <taxon>Agaricineae</taxon>
        <taxon>Hydnangiaceae</taxon>
        <taxon>Laccaria</taxon>
    </lineage>
</organism>
<dbReference type="KEGG" id="lbc:LACBIDRAFT_327488"/>
<accession>B0DBV8</accession>
<dbReference type="InParanoid" id="B0DBV8"/>
<dbReference type="HOGENOM" id="CLU_430235_0_0_1"/>
<dbReference type="SUPFAM" id="SSF52058">
    <property type="entry name" value="L domain-like"/>
    <property type="match status" value="1"/>
</dbReference>
<dbReference type="Gene3D" id="3.80.10.10">
    <property type="entry name" value="Ribonuclease Inhibitor"/>
    <property type="match status" value="1"/>
</dbReference>
<reference evidence="2 3" key="1">
    <citation type="journal article" date="2008" name="Nature">
        <title>The genome of Laccaria bicolor provides insights into mycorrhizal symbiosis.</title>
        <authorList>
            <person name="Martin F."/>
            <person name="Aerts A."/>
            <person name="Ahren D."/>
            <person name="Brun A."/>
            <person name="Danchin E.G.J."/>
            <person name="Duchaussoy F."/>
            <person name="Gibon J."/>
            <person name="Kohler A."/>
            <person name="Lindquist E."/>
            <person name="Pereda V."/>
            <person name="Salamov A."/>
            <person name="Shapiro H.J."/>
            <person name="Wuyts J."/>
            <person name="Blaudez D."/>
            <person name="Buee M."/>
            <person name="Brokstein P."/>
            <person name="Canbaeck B."/>
            <person name="Cohen D."/>
            <person name="Courty P.E."/>
            <person name="Coutinho P.M."/>
            <person name="Delaruelle C."/>
            <person name="Detter J.C."/>
            <person name="Deveau A."/>
            <person name="DiFazio S."/>
            <person name="Duplessis S."/>
            <person name="Fraissinet-Tachet L."/>
            <person name="Lucic E."/>
            <person name="Frey-Klett P."/>
            <person name="Fourrey C."/>
            <person name="Feussner I."/>
            <person name="Gay G."/>
            <person name="Grimwood J."/>
            <person name="Hoegger P.J."/>
            <person name="Jain P."/>
            <person name="Kilaru S."/>
            <person name="Labbe J."/>
            <person name="Lin Y.C."/>
            <person name="Legue V."/>
            <person name="Le Tacon F."/>
            <person name="Marmeisse R."/>
            <person name="Melayah D."/>
            <person name="Montanini B."/>
            <person name="Muratet M."/>
            <person name="Nehls U."/>
            <person name="Niculita-Hirzel H."/>
            <person name="Oudot-Le Secq M.P."/>
            <person name="Peter M."/>
            <person name="Quesneville H."/>
            <person name="Rajashekar B."/>
            <person name="Reich M."/>
            <person name="Rouhier N."/>
            <person name="Schmutz J."/>
            <person name="Yin T."/>
            <person name="Chalot M."/>
            <person name="Henrissat B."/>
            <person name="Kuees U."/>
            <person name="Lucas S."/>
            <person name="Van de Peer Y."/>
            <person name="Podila G.K."/>
            <person name="Polle A."/>
            <person name="Pukkila P.J."/>
            <person name="Richardson P.M."/>
            <person name="Rouze P."/>
            <person name="Sanders I.R."/>
            <person name="Stajich J.E."/>
            <person name="Tunlid A."/>
            <person name="Tuskan G."/>
            <person name="Grigoriev I.V."/>
        </authorList>
    </citation>
    <scope>NUCLEOTIDE SEQUENCE [LARGE SCALE GENOMIC DNA]</scope>
    <source>
        <strain evidence="3">S238N-H82 / ATCC MYA-4686</strain>
    </source>
</reference>
<feature type="compositionally biased region" description="Polar residues" evidence="1">
    <location>
        <begin position="7"/>
        <end position="18"/>
    </location>
</feature>
<evidence type="ECO:0000256" key="1">
    <source>
        <dbReference type="SAM" id="MobiDB-lite"/>
    </source>
</evidence>